<keyword evidence="1" id="KW-0175">Coiled coil</keyword>
<feature type="coiled-coil region" evidence="1">
    <location>
        <begin position="37"/>
        <end position="92"/>
    </location>
</feature>
<reference evidence="2 3" key="1">
    <citation type="journal article" date="2017" name="Elife">
        <title>Extensive horizontal gene transfer in cheese-associated bacteria.</title>
        <authorList>
            <person name="Bonham K.S."/>
            <person name="Wolfe B.E."/>
            <person name="Dutton R.J."/>
        </authorList>
    </citation>
    <scope>NUCLEOTIDE SEQUENCE [LARGE SCALE GENOMIC DNA]</scope>
    <source>
        <strain evidence="2 3">JB182</strain>
    </source>
</reference>
<comment type="caution">
    <text evidence="2">The sequence shown here is derived from an EMBL/GenBank/DDBJ whole genome shotgun (WGS) entry which is preliminary data.</text>
</comment>
<evidence type="ECO:0000313" key="2">
    <source>
        <dbReference type="EMBL" id="PMQ19317.1"/>
    </source>
</evidence>
<protein>
    <submittedName>
        <fullName evidence="2">Uncharacterized protein</fullName>
    </submittedName>
</protein>
<accession>A0A2N7RZL3</accession>
<evidence type="ECO:0000256" key="1">
    <source>
        <dbReference type="SAM" id="Coils"/>
    </source>
</evidence>
<dbReference type="AlphaFoldDB" id="A0A2N7RZL3"/>
<organism evidence="2 3">
    <name type="scientific">Glutamicibacter arilaitensis</name>
    <dbReference type="NCBI Taxonomy" id="256701"/>
    <lineage>
        <taxon>Bacteria</taxon>
        <taxon>Bacillati</taxon>
        <taxon>Actinomycetota</taxon>
        <taxon>Actinomycetes</taxon>
        <taxon>Micrococcales</taxon>
        <taxon>Micrococcaceae</taxon>
        <taxon>Glutamicibacter</taxon>
    </lineage>
</organism>
<proteinExistence type="predicted"/>
<evidence type="ECO:0000313" key="3">
    <source>
        <dbReference type="Proteomes" id="UP000235739"/>
    </source>
</evidence>
<sequence>MTINLDTLRKRAELPNALHGCSSDPCGSVVCQTARDRDELLSRLEQAEQDRVKLRNRLDAMRRQRDGYQNQIRKAEQQVARVRDLLAYLEKLAPGDKHYAESIDRALDGDTRG</sequence>
<dbReference type="Proteomes" id="UP000235739">
    <property type="component" value="Unassembled WGS sequence"/>
</dbReference>
<dbReference type="RefSeq" id="WP_102598544.1">
    <property type="nucleotide sequence ID" value="NZ_PNQX01000002.1"/>
</dbReference>
<gene>
    <name evidence="2" type="ORF">CIK84_11440</name>
</gene>
<name>A0A2N7RZL3_9MICC</name>
<dbReference type="EMBL" id="PNQX01000002">
    <property type="protein sequence ID" value="PMQ19317.1"/>
    <property type="molecule type" value="Genomic_DNA"/>
</dbReference>